<protein>
    <recommendedName>
        <fullName evidence="1">Chromosomal replication initiator DnaA C-terminal domain-containing protein</fullName>
    </recommendedName>
</protein>
<organism evidence="2 3">
    <name type="scientific">Roseobacter insulae</name>
    <dbReference type="NCBI Taxonomy" id="2859783"/>
    <lineage>
        <taxon>Bacteria</taxon>
        <taxon>Pseudomonadati</taxon>
        <taxon>Pseudomonadota</taxon>
        <taxon>Alphaproteobacteria</taxon>
        <taxon>Rhodobacterales</taxon>
        <taxon>Roseobacteraceae</taxon>
        <taxon>Roseobacter</taxon>
    </lineage>
</organism>
<sequence length="128" mass="14603">MNHIAISDIRSATARHFGVPEAVLTGPSHRKDFARMRYVAFALCKSLTDASTVTIGREFGDRDHTTVLGGLKRLEEIRDLEIEMALKIITERVKENVAHAPRFVHAWPFKSRRTRLAPTPQFIRRHTS</sequence>
<dbReference type="AlphaFoldDB" id="A0A9X1FWI1"/>
<dbReference type="Pfam" id="PF08299">
    <property type="entry name" value="Bac_DnaA_C"/>
    <property type="match status" value="1"/>
</dbReference>
<dbReference type="InterPro" id="IPR018312">
    <property type="entry name" value="Chromosome_initiator_DnaA_CS"/>
</dbReference>
<evidence type="ECO:0000313" key="3">
    <source>
        <dbReference type="Proteomes" id="UP001138661"/>
    </source>
</evidence>
<dbReference type="PANTHER" id="PTHR30050:SF4">
    <property type="entry name" value="ATP-BINDING PROTEIN RV3427C IN INSERTION SEQUENCE-RELATED"/>
    <property type="match status" value="1"/>
</dbReference>
<dbReference type="InterPro" id="IPR013159">
    <property type="entry name" value="DnaA_C"/>
</dbReference>
<feature type="domain" description="Chromosomal replication initiator DnaA C-terminal" evidence="1">
    <location>
        <begin position="5"/>
        <end position="74"/>
    </location>
</feature>
<dbReference type="Proteomes" id="UP001138661">
    <property type="component" value="Unassembled WGS sequence"/>
</dbReference>
<dbReference type="RefSeq" id="WP_219502944.1">
    <property type="nucleotide sequence ID" value="NZ_JAHXDN010000003.1"/>
</dbReference>
<accession>A0A9X1FWI1</accession>
<dbReference type="SMART" id="SM00760">
    <property type="entry name" value="Bac_DnaA_C"/>
    <property type="match status" value="1"/>
</dbReference>
<dbReference type="PROSITE" id="PS01008">
    <property type="entry name" value="DNAA"/>
    <property type="match status" value="1"/>
</dbReference>
<reference evidence="2" key="1">
    <citation type="submission" date="2021-07" db="EMBL/GenBank/DDBJ databases">
        <title>Roseobacter insulae sp. nov., isolated from a tidal flat.</title>
        <authorList>
            <person name="Park S."/>
            <person name="Yoon J.-H."/>
        </authorList>
    </citation>
    <scope>NUCLEOTIDE SEQUENCE</scope>
    <source>
        <strain evidence="2">YSTF-M11</strain>
    </source>
</reference>
<proteinExistence type="predicted"/>
<evidence type="ECO:0000259" key="1">
    <source>
        <dbReference type="SMART" id="SM00760"/>
    </source>
</evidence>
<comment type="caution">
    <text evidence="2">The sequence shown here is derived from an EMBL/GenBank/DDBJ whole genome shotgun (WGS) entry which is preliminary data.</text>
</comment>
<dbReference type="GO" id="GO:0006275">
    <property type="term" value="P:regulation of DNA replication"/>
    <property type="evidence" value="ECO:0007669"/>
    <property type="project" value="InterPro"/>
</dbReference>
<dbReference type="CDD" id="cd06571">
    <property type="entry name" value="Bac_DnaA_C"/>
    <property type="match status" value="1"/>
</dbReference>
<evidence type="ECO:0000313" key="2">
    <source>
        <dbReference type="EMBL" id="MBW4708649.1"/>
    </source>
</evidence>
<dbReference type="EMBL" id="JAHXDN010000003">
    <property type="protein sequence ID" value="MBW4708649.1"/>
    <property type="molecule type" value="Genomic_DNA"/>
</dbReference>
<dbReference type="GO" id="GO:0005524">
    <property type="term" value="F:ATP binding"/>
    <property type="evidence" value="ECO:0007669"/>
    <property type="project" value="InterPro"/>
</dbReference>
<dbReference type="GO" id="GO:0003688">
    <property type="term" value="F:DNA replication origin binding"/>
    <property type="evidence" value="ECO:0007669"/>
    <property type="project" value="InterPro"/>
</dbReference>
<gene>
    <name evidence="2" type="ORF">KX928_12725</name>
</gene>
<dbReference type="PANTHER" id="PTHR30050">
    <property type="entry name" value="CHROMOSOMAL REPLICATION INITIATOR PROTEIN DNAA"/>
    <property type="match status" value="1"/>
</dbReference>
<keyword evidence="3" id="KW-1185">Reference proteome</keyword>
<name>A0A9X1FWI1_9RHOB</name>
<dbReference type="GO" id="GO:0006270">
    <property type="term" value="P:DNA replication initiation"/>
    <property type="evidence" value="ECO:0007669"/>
    <property type="project" value="InterPro"/>
</dbReference>